<dbReference type="InterPro" id="IPR055428">
    <property type="entry name" value="TRAPPC13_C"/>
</dbReference>
<accession>A0A199VTC2</accession>
<dbReference type="Pfam" id="PF23643">
    <property type="entry name" value="TRAPPC13_C"/>
    <property type="match status" value="1"/>
</dbReference>
<evidence type="ECO:0000313" key="4">
    <source>
        <dbReference type="Proteomes" id="UP000092600"/>
    </source>
</evidence>
<dbReference type="Pfam" id="PF23647">
    <property type="entry name" value="TRAPPC13_M"/>
    <property type="match status" value="1"/>
</dbReference>
<gene>
    <name evidence="3" type="ORF">ACMD2_19732</name>
</gene>
<sequence>MSSSYSGGGASSASPGQHSLAFRDCTFLEACIENHTKSNLYMDQVEFEPAQQWTATRLEADENSSEISPKIRDIFKPPVLIRAGGGIYNYLYQLKPSSEESSQVKVDGSNILGKFQITWRTNLGEPGRLQTQNIHGTPVVHKDADLRIVELPSAVYLGKPFLVHLCLTNQVDRTLGPFEVYLAPSISGEEKAVLVNGLQKLVLPPVEAFDSVNFNLNLVATRLGVQKISGITISAVHEKKYNEPLPDIEIFVDAQ</sequence>
<dbReference type="PANTHER" id="PTHR13134">
    <property type="entry name" value="TRAFFICKING PROTEIN PARTICLE COMPLEX SUBUNIT 13"/>
    <property type="match status" value="1"/>
</dbReference>
<name>A0A199VTC2_ANACO</name>
<dbReference type="InterPro" id="IPR010378">
    <property type="entry name" value="TRAPPC13"/>
</dbReference>
<evidence type="ECO:0000259" key="1">
    <source>
        <dbReference type="Pfam" id="PF23643"/>
    </source>
</evidence>
<protein>
    <submittedName>
        <fullName evidence="3">Putative trafficking protein particle complex subunit</fullName>
    </submittedName>
</protein>
<dbReference type="AlphaFoldDB" id="A0A199VTC2"/>
<evidence type="ECO:0000259" key="2">
    <source>
        <dbReference type="Pfam" id="PF23647"/>
    </source>
</evidence>
<organism evidence="3 4">
    <name type="scientific">Ananas comosus</name>
    <name type="common">Pineapple</name>
    <name type="synonym">Ananas ananas</name>
    <dbReference type="NCBI Taxonomy" id="4615"/>
    <lineage>
        <taxon>Eukaryota</taxon>
        <taxon>Viridiplantae</taxon>
        <taxon>Streptophyta</taxon>
        <taxon>Embryophyta</taxon>
        <taxon>Tracheophyta</taxon>
        <taxon>Spermatophyta</taxon>
        <taxon>Magnoliopsida</taxon>
        <taxon>Liliopsida</taxon>
        <taxon>Poales</taxon>
        <taxon>Bromeliaceae</taxon>
        <taxon>Bromelioideae</taxon>
        <taxon>Ananas</taxon>
    </lineage>
</organism>
<dbReference type="Proteomes" id="UP000092600">
    <property type="component" value="Unassembled WGS sequence"/>
</dbReference>
<dbReference type="PANTHER" id="PTHR13134:SF3">
    <property type="entry name" value="TRAFFICKING PROTEIN PARTICLE COMPLEX SUBUNIT 13"/>
    <property type="match status" value="1"/>
</dbReference>
<comment type="caution">
    <text evidence="3">The sequence shown here is derived from an EMBL/GenBank/DDBJ whole genome shotgun (WGS) entry which is preliminary data.</text>
</comment>
<evidence type="ECO:0000313" key="3">
    <source>
        <dbReference type="EMBL" id="OAY80171.1"/>
    </source>
</evidence>
<dbReference type="InterPro" id="IPR055429">
    <property type="entry name" value="TRAPPC13_M"/>
</dbReference>
<reference evidence="3 4" key="1">
    <citation type="journal article" date="2016" name="DNA Res.">
        <title>The draft genome of MD-2 pineapple using hybrid error correction of long reads.</title>
        <authorList>
            <person name="Redwan R.M."/>
            <person name="Saidin A."/>
            <person name="Kumar S.V."/>
        </authorList>
    </citation>
    <scope>NUCLEOTIDE SEQUENCE [LARGE SCALE GENOMIC DNA]</scope>
    <source>
        <strain evidence="4">cv. MD2</strain>
        <tissue evidence="3">Leaf</tissue>
    </source>
</reference>
<dbReference type="EMBL" id="LSRQ01000934">
    <property type="protein sequence ID" value="OAY80171.1"/>
    <property type="molecule type" value="Genomic_DNA"/>
</dbReference>
<dbReference type="STRING" id="4615.A0A199VTC2"/>
<feature type="domain" description="Trafficking protein particle complex subunit 13 middle" evidence="2">
    <location>
        <begin position="24"/>
        <end position="134"/>
    </location>
</feature>
<proteinExistence type="predicted"/>
<dbReference type="GO" id="GO:1990072">
    <property type="term" value="C:TRAPPIII protein complex"/>
    <property type="evidence" value="ECO:0007669"/>
    <property type="project" value="TreeGrafter"/>
</dbReference>
<feature type="domain" description="Trafficking protein particle complex subunit 13 C-terminal" evidence="1">
    <location>
        <begin position="152"/>
        <end position="241"/>
    </location>
</feature>